<reference evidence="2 3" key="1">
    <citation type="journal article" date="2013" name="PLoS ONE">
        <title>Predicting the Proteins of Angomonas deanei, Strigomonas culicis and Their Respective Endosymbionts Reveals New Aspects of the Trypanosomatidae Family.</title>
        <authorList>
            <person name="Motta M.C."/>
            <person name="Martins A.C."/>
            <person name="de Souza S.S."/>
            <person name="Catta-Preta C.M."/>
            <person name="Silva R."/>
            <person name="Klein C.C."/>
            <person name="de Almeida L.G."/>
            <person name="de Lima Cunha O."/>
            <person name="Ciapina L.P."/>
            <person name="Brocchi M."/>
            <person name="Colabardini A.C."/>
            <person name="de Araujo Lima B."/>
            <person name="Machado C.R."/>
            <person name="de Almeida Soares C.M."/>
            <person name="Probst C.M."/>
            <person name="de Menezes C.B."/>
            <person name="Thompson C.E."/>
            <person name="Bartholomeu D.C."/>
            <person name="Gradia D.F."/>
            <person name="Pavoni D.P."/>
            <person name="Grisard E.C."/>
            <person name="Fantinatti-Garboggini F."/>
            <person name="Marchini F.K."/>
            <person name="Rodrigues-Luiz G.F."/>
            <person name="Wagner G."/>
            <person name="Goldman G.H."/>
            <person name="Fietto J.L."/>
            <person name="Elias M.C."/>
            <person name="Goldman M.H."/>
            <person name="Sagot M.F."/>
            <person name="Pereira M."/>
            <person name="Stoco P.H."/>
            <person name="de Mendonca-Neto R.P."/>
            <person name="Teixeira S.M."/>
            <person name="Maciel T.E."/>
            <person name="de Oliveira Mendes T.A."/>
            <person name="Urmenyi T.P."/>
            <person name="de Souza W."/>
            <person name="Schenkman S."/>
            <person name="de Vasconcelos A.T."/>
        </authorList>
    </citation>
    <scope>NUCLEOTIDE SEQUENCE [LARGE SCALE GENOMIC DNA]</scope>
</reference>
<sequence>MDVVDCEYQFDGNKISFYFEADHTIDFRALTTQLFRIFNARIWLENVNNSVKNTVPKGAISRNDKVSFEEVGLRIPTTF</sequence>
<dbReference type="EMBL" id="ATMH01010099">
    <property type="protein sequence ID" value="EPY18119.1"/>
    <property type="molecule type" value="Genomic_DNA"/>
</dbReference>
<dbReference type="GO" id="GO:0005737">
    <property type="term" value="C:cytoplasm"/>
    <property type="evidence" value="ECO:0007669"/>
    <property type="project" value="TreeGrafter"/>
</dbReference>
<evidence type="ECO:0000313" key="3">
    <source>
        <dbReference type="Proteomes" id="UP000015354"/>
    </source>
</evidence>
<dbReference type="PANTHER" id="PTHR43830:SF15">
    <property type="entry name" value="PSP1 C-TERMINAL DOMAIN-CONTAINING PROTEIN"/>
    <property type="match status" value="1"/>
</dbReference>
<dbReference type="PANTHER" id="PTHR43830">
    <property type="entry name" value="PROTEIN PSP1"/>
    <property type="match status" value="1"/>
</dbReference>
<name>S9TN19_9TRYP</name>
<feature type="domain" description="PSP1 C-terminal" evidence="1">
    <location>
        <begin position="1"/>
        <end position="47"/>
    </location>
</feature>
<dbReference type="Pfam" id="PF04468">
    <property type="entry name" value="PSP1"/>
    <property type="match status" value="1"/>
</dbReference>
<proteinExistence type="predicted"/>
<evidence type="ECO:0000259" key="1">
    <source>
        <dbReference type="PROSITE" id="PS51411"/>
    </source>
</evidence>
<organism evidence="2 3">
    <name type="scientific">Strigomonas culicis</name>
    <dbReference type="NCBI Taxonomy" id="28005"/>
    <lineage>
        <taxon>Eukaryota</taxon>
        <taxon>Discoba</taxon>
        <taxon>Euglenozoa</taxon>
        <taxon>Kinetoplastea</taxon>
        <taxon>Metakinetoplastina</taxon>
        <taxon>Trypanosomatida</taxon>
        <taxon>Trypanosomatidae</taxon>
        <taxon>Strigomonadinae</taxon>
        <taxon>Strigomonas</taxon>
    </lineage>
</organism>
<evidence type="ECO:0000313" key="2">
    <source>
        <dbReference type="EMBL" id="EPY18119.1"/>
    </source>
</evidence>
<comment type="caution">
    <text evidence="2">The sequence shown here is derived from an EMBL/GenBank/DDBJ whole genome shotgun (WGS) entry which is preliminary data.</text>
</comment>
<dbReference type="PROSITE" id="PS51411">
    <property type="entry name" value="PSP1_C"/>
    <property type="match status" value="1"/>
</dbReference>
<accession>S9TN19</accession>
<dbReference type="OrthoDB" id="243127at2759"/>
<dbReference type="Proteomes" id="UP000015354">
    <property type="component" value="Unassembled WGS sequence"/>
</dbReference>
<keyword evidence="3" id="KW-1185">Reference proteome</keyword>
<gene>
    <name evidence="2" type="ORF">STCU_10185</name>
</gene>
<dbReference type="AlphaFoldDB" id="S9TN19"/>
<protein>
    <recommendedName>
        <fullName evidence="1">PSP1 C-terminal domain-containing protein</fullName>
    </recommendedName>
</protein>
<dbReference type="InterPro" id="IPR047767">
    <property type="entry name" value="PSP1-like"/>
</dbReference>
<dbReference type="InterPro" id="IPR007557">
    <property type="entry name" value="PSP1_C"/>
</dbReference>